<protein>
    <submittedName>
        <fullName evidence="1">Uncharacterized protein</fullName>
    </submittedName>
</protein>
<accession>A0A0E9WR54</accession>
<organism evidence="1">
    <name type="scientific">Anguilla anguilla</name>
    <name type="common">European freshwater eel</name>
    <name type="synonym">Muraena anguilla</name>
    <dbReference type="NCBI Taxonomy" id="7936"/>
    <lineage>
        <taxon>Eukaryota</taxon>
        <taxon>Metazoa</taxon>
        <taxon>Chordata</taxon>
        <taxon>Craniata</taxon>
        <taxon>Vertebrata</taxon>
        <taxon>Euteleostomi</taxon>
        <taxon>Actinopterygii</taxon>
        <taxon>Neopterygii</taxon>
        <taxon>Teleostei</taxon>
        <taxon>Anguilliformes</taxon>
        <taxon>Anguillidae</taxon>
        <taxon>Anguilla</taxon>
    </lineage>
</organism>
<name>A0A0E9WR54_ANGAN</name>
<dbReference type="AlphaFoldDB" id="A0A0E9WR54"/>
<reference evidence="1" key="2">
    <citation type="journal article" date="2015" name="Fish Shellfish Immunol.">
        <title>Early steps in the European eel (Anguilla anguilla)-Vibrio vulnificus interaction in the gills: Role of the RtxA13 toxin.</title>
        <authorList>
            <person name="Callol A."/>
            <person name="Pajuelo D."/>
            <person name="Ebbesson L."/>
            <person name="Teles M."/>
            <person name="MacKenzie S."/>
            <person name="Amaro C."/>
        </authorList>
    </citation>
    <scope>NUCLEOTIDE SEQUENCE</scope>
</reference>
<reference evidence="1" key="1">
    <citation type="submission" date="2014-11" db="EMBL/GenBank/DDBJ databases">
        <authorList>
            <person name="Amaro Gonzalez C."/>
        </authorList>
    </citation>
    <scope>NUCLEOTIDE SEQUENCE</scope>
</reference>
<evidence type="ECO:0000313" key="1">
    <source>
        <dbReference type="EMBL" id="JAH92899.1"/>
    </source>
</evidence>
<proteinExistence type="predicted"/>
<dbReference type="EMBL" id="GBXM01015678">
    <property type="protein sequence ID" value="JAH92899.1"/>
    <property type="molecule type" value="Transcribed_RNA"/>
</dbReference>
<sequence>MTWDVLVLKGLWTSVATVGWGSTTALILKMLESPALVGISTELCYKDICSFNVC</sequence>